<organism evidence="1 2">
    <name type="scientific">Calocera cornea HHB12733</name>
    <dbReference type="NCBI Taxonomy" id="1353952"/>
    <lineage>
        <taxon>Eukaryota</taxon>
        <taxon>Fungi</taxon>
        <taxon>Dikarya</taxon>
        <taxon>Basidiomycota</taxon>
        <taxon>Agaricomycotina</taxon>
        <taxon>Dacrymycetes</taxon>
        <taxon>Dacrymycetales</taxon>
        <taxon>Dacrymycetaceae</taxon>
        <taxon>Calocera</taxon>
    </lineage>
</organism>
<name>A0A165DE29_9BASI</name>
<dbReference type="InParanoid" id="A0A165DE29"/>
<evidence type="ECO:0000313" key="1">
    <source>
        <dbReference type="EMBL" id="KZT52612.1"/>
    </source>
</evidence>
<reference evidence="1 2" key="1">
    <citation type="journal article" date="2016" name="Mol. Biol. Evol.">
        <title>Comparative Genomics of Early-Diverging Mushroom-Forming Fungi Provides Insights into the Origins of Lignocellulose Decay Capabilities.</title>
        <authorList>
            <person name="Nagy L.G."/>
            <person name="Riley R."/>
            <person name="Tritt A."/>
            <person name="Adam C."/>
            <person name="Daum C."/>
            <person name="Floudas D."/>
            <person name="Sun H."/>
            <person name="Yadav J.S."/>
            <person name="Pangilinan J."/>
            <person name="Larsson K.H."/>
            <person name="Matsuura K."/>
            <person name="Barry K."/>
            <person name="Labutti K."/>
            <person name="Kuo R."/>
            <person name="Ohm R.A."/>
            <person name="Bhattacharya S.S."/>
            <person name="Shirouzu T."/>
            <person name="Yoshinaga Y."/>
            <person name="Martin F.M."/>
            <person name="Grigoriev I.V."/>
            <person name="Hibbett D.S."/>
        </authorList>
    </citation>
    <scope>NUCLEOTIDE SEQUENCE [LARGE SCALE GENOMIC DNA]</scope>
    <source>
        <strain evidence="1 2">HHB12733</strain>
    </source>
</reference>
<keyword evidence="2" id="KW-1185">Reference proteome</keyword>
<accession>A0A165DE29</accession>
<dbReference type="SUPFAM" id="SSF50249">
    <property type="entry name" value="Nucleic acid-binding proteins"/>
    <property type="match status" value="1"/>
</dbReference>
<sequence length="268" mass="30108">MSHLALTEHGCLGLVNQHTADDIVILQLLWCLWARRSNGQLLYPTEYTCFLSDGTNYVQARLDPRAQCMSGETLPNGVKVKVLSLSKRVSPESQTVVLTIHELEVVSPSVPVIGHPVPLREVDEPPVNYRPVYPSLDIVPLDNTPRYIEAHPRFDYTTIARLSPSSEQFCIIARITKISTRGTCFNKSLRVKLDAVEMNLHDETGEMKALAWEEAADKVERLVLKGVYLLWGATVFDATTNNSGLAKPSLRLDCDGRTMFKRVRLCFR</sequence>
<dbReference type="EMBL" id="KV424061">
    <property type="protein sequence ID" value="KZT52612.1"/>
    <property type="molecule type" value="Genomic_DNA"/>
</dbReference>
<dbReference type="Proteomes" id="UP000076842">
    <property type="component" value="Unassembled WGS sequence"/>
</dbReference>
<dbReference type="Gene3D" id="2.40.50.140">
    <property type="entry name" value="Nucleic acid-binding proteins"/>
    <property type="match status" value="2"/>
</dbReference>
<protein>
    <recommendedName>
        <fullName evidence="3">Nucleic acid-binding protein</fullName>
    </recommendedName>
</protein>
<evidence type="ECO:0000313" key="2">
    <source>
        <dbReference type="Proteomes" id="UP000076842"/>
    </source>
</evidence>
<dbReference type="InterPro" id="IPR012340">
    <property type="entry name" value="NA-bd_OB-fold"/>
</dbReference>
<dbReference type="AlphaFoldDB" id="A0A165DE29"/>
<proteinExistence type="predicted"/>
<evidence type="ECO:0008006" key="3">
    <source>
        <dbReference type="Google" id="ProtNLM"/>
    </source>
</evidence>
<gene>
    <name evidence="1" type="ORF">CALCODRAFT_511961</name>
</gene>
<dbReference type="STRING" id="1353952.A0A165DE29"/>